<accession>A0A9N8EET9</accession>
<feature type="chain" id="PRO_5040360245" description="Vacuolar sorting receptor thioredoxin-like domain-containing protein" evidence="1">
    <location>
        <begin position="29"/>
        <end position="345"/>
    </location>
</feature>
<dbReference type="Proteomes" id="UP001153069">
    <property type="component" value="Unassembled WGS sequence"/>
</dbReference>
<evidence type="ECO:0000256" key="1">
    <source>
        <dbReference type="SAM" id="SignalP"/>
    </source>
</evidence>
<dbReference type="InterPro" id="IPR056858">
    <property type="entry name" value="VSR_TRX"/>
</dbReference>
<proteinExistence type="predicted"/>
<evidence type="ECO:0000313" key="4">
    <source>
        <dbReference type="Proteomes" id="UP001153069"/>
    </source>
</evidence>
<dbReference type="Pfam" id="PF25011">
    <property type="entry name" value="VSR_TRX"/>
    <property type="match status" value="1"/>
</dbReference>
<name>A0A9N8EET9_9STRA</name>
<feature type="signal peptide" evidence="1">
    <location>
        <begin position="1"/>
        <end position="28"/>
    </location>
</feature>
<gene>
    <name evidence="3" type="ORF">SEMRO_1077_G238670.1</name>
</gene>
<evidence type="ECO:0000313" key="3">
    <source>
        <dbReference type="EMBL" id="CAB9520146.1"/>
    </source>
</evidence>
<feature type="domain" description="Vacuolar sorting receptor thioredoxin-like" evidence="2">
    <location>
        <begin position="111"/>
        <end position="266"/>
    </location>
</feature>
<reference evidence="3" key="1">
    <citation type="submission" date="2020-06" db="EMBL/GenBank/DDBJ databases">
        <authorList>
            <consortium name="Plant Systems Biology data submission"/>
        </authorList>
    </citation>
    <scope>NUCLEOTIDE SEQUENCE</scope>
    <source>
        <strain evidence="3">D6</strain>
    </source>
</reference>
<organism evidence="3 4">
    <name type="scientific">Seminavis robusta</name>
    <dbReference type="NCBI Taxonomy" id="568900"/>
    <lineage>
        <taxon>Eukaryota</taxon>
        <taxon>Sar</taxon>
        <taxon>Stramenopiles</taxon>
        <taxon>Ochrophyta</taxon>
        <taxon>Bacillariophyta</taxon>
        <taxon>Bacillariophyceae</taxon>
        <taxon>Bacillariophycidae</taxon>
        <taxon>Naviculales</taxon>
        <taxon>Naviculaceae</taxon>
        <taxon>Seminavis</taxon>
    </lineage>
</organism>
<comment type="caution">
    <text evidence="3">The sequence shown here is derived from an EMBL/GenBank/DDBJ whole genome shotgun (WGS) entry which is preliminary data.</text>
</comment>
<dbReference type="EMBL" id="CAICTM010001075">
    <property type="protein sequence ID" value="CAB9520146.1"/>
    <property type="molecule type" value="Genomic_DNA"/>
</dbReference>
<keyword evidence="1" id="KW-0732">Signal</keyword>
<sequence length="345" mass="39173">MSLSLPSAAFFRRLLLLWLSTSIPTAVSSPPWSPSETADSFVLYPPELSELMEREFNQLYKSPVIHIFNTLPEPSSLRLWPLIKALTVRNHQQNFVLWSHPVYYLIPGSNVGCVENSTADSWCQDHCTHGGRYCYDPEAALENNNATLSPQIKGKDVLLEILRRLCFDQFYEASDYEFFDYLERFDRADCWASGSDQSSLASCSMEVLNDLPKANYLLLDYCVGDPESDDMQHELLEGQLQDFQSYNLSLTDLPVLTFGDIVYDGEEYTVDAIFEFYCNFFRTDDSALENFDMVPLACDICEPCADVQTCLWTLECDGVPFNGTEFAVTYPGITSVSKRTIDTDD</sequence>
<keyword evidence="4" id="KW-1185">Reference proteome</keyword>
<dbReference type="AlphaFoldDB" id="A0A9N8EET9"/>
<protein>
    <recommendedName>
        <fullName evidence="2">Vacuolar sorting receptor thioredoxin-like domain-containing protein</fullName>
    </recommendedName>
</protein>
<evidence type="ECO:0000259" key="2">
    <source>
        <dbReference type="Pfam" id="PF25011"/>
    </source>
</evidence>